<organism evidence="2 3">
    <name type="scientific">Lasiosphaeria ovina</name>
    <dbReference type="NCBI Taxonomy" id="92902"/>
    <lineage>
        <taxon>Eukaryota</taxon>
        <taxon>Fungi</taxon>
        <taxon>Dikarya</taxon>
        <taxon>Ascomycota</taxon>
        <taxon>Pezizomycotina</taxon>
        <taxon>Sordariomycetes</taxon>
        <taxon>Sordariomycetidae</taxon>
        <taxon>Sordariales</taxon>
        <taxon>Lasiosphaeriaceae</taxon>
        <taxon>Lasiosphaeria</taxon>
    </lineage>
</organism>
<proteinExistence type="predicted"/>
<keyword evidence="3" id="KW-1185">Reference proteome</keyword>
<feature type="compositionally biased region" description="Polar residues" evidence="1">
    <location>
        <begin position="459"/>
        <end position="469"/>
    </location>
</feature>
<dbReference type="AlphaFoldDB" id="A0AAE0KBX5"/>
<reference evidence="2" key="2">
    <citation type="submission" date="2023-06" db="EMBL/GenBank/DDBJ databases">
        <authorList>
            <consortium name="Lawrence Berkeley National Laboratory"/>
            <person name="Haridas S."/>
            <person name="Hensen N."/>
            <person name="Bonometti L."/>
            <person name="Westerberg I."/>
            <person name="Brannstrom I.O."/>
            <person name="Guillou S."/>
            <person name="Cros-Aarteil S."/>
            <person name="Calhoun S."/>
            <person name="Kuo A."/>
            <person name="Mondo S."/>
            <person name="Pangilinan J."/>
            <person name="Riley R."/>
            <person name="Labutti K."/>
            <person name="Andreopoulos B."/>
            <person name="Lipzen A."/>
            <person name="Chen C."/>
            <person name="Yanf M."/>
            <person name="Daum C."/>
            <person name="Ng V."/>
            <person name="Clum A."/>
            <person name="Steindorff A."/>
            <person name="Ohm R."/>
            <person name="Martin F."/>
            <person name="Silar P."/>
            <person name="Natvig D."/>
            <person name="Lalanne C."/>
            <person name="Gautier V."/>
            <person name="Ament-Velasquez S.L."/>
            <person name="Kruys A."/>
            <person name="Hutchinson M.I."/>
            <person name="Powell A.J."/>
            <person name="Barry K."/>
            <person name="Miller A.N."/>
            <person name="Grigoriev I.V."/>
            <person name="Debuchy R."/>
            <person name="Gladieux P."/>
            <person name="Thoren M.H."/>
            <person name="Johannesson H."/>
        </authorList>
    </citation>
    <scope>NUCLEOTIDE SEQUENCE</scope>
    <source>
        <strain evidence="2">CBS 958.72</strain>
    </source>
</reference>
<protein>
    <recommendedName>
        <fullName evidence="4">Meiotically up-regulated 65 protein</fullName>
    </recommendedName>
</protein>
<dbReference type="Proteomes" id="UP001287356">
    <property type="component" value="Unassembled WGS sequence"/>
</dbReference>
<feature type="compositionally biased region" description="Polar residues" evidence="1">
    <location>
        <begin position="93"/>
        <end position="104"/>
    </location>
</feature>
<feature type="compositionally biased region" description="Polar residues" evidence="1">
    <location>
        <begin position="282"/>
        <end position="297"/>
    </location>
</feature>
<feature type="region of interest" description="Disordered" evidence="1">
    <location>
        <begin position="1"/>
        <end position="137"/>
    </location>
</feature>
<sequence length="469" mass="51965">MPKIKHRSSRRAPPPKDSDFDHEIKLVDHSAPAPRSSGQDESSRPTSSRETADAGPSSARPGSGITSSSLDSGDVGAVGNGTRTGPDDERASSIPNGPSVQVEQPTPLHEPADTGALTTSTAADSKTAKSNTKPKSPESVVDILYENQRGGFLCGIPLFSSKALGNLDPPPWTNSANHASPTDIYTAQVPDPSWEWGWSAWRINHDDDVDEDGWEYSFMFSKKFSWHKARWWNSFVRRRAWIRKRVKKDQGYLESLDPHMLNTEYFTIRSSMDLSLERSPSRGASNRGSRVSMSTGNLEPVEKPDIEHTDTLLAVLRESRIDREKSEAIDNYLEHAVDDLAGLKEAMHEVMSVFVFQASRRVLLAKLTEVYDKMVAEQNKAGKDQDKADATQKEKNLEAAIHHADEEVRRLEYWSDVKSMAEEGDSKGAVDHRQGWDPSWQGVDNSGPSAPVPEHERSNSGAQPPRKTT</sequence>
<feature type="compositionally biased region" description="Polar residues" evidence="1">
    <location>
        <begin position="36"/>
        <end position="49"/>
    </location>
</feature>
<feature type="region of interest" description="Disordered" evidence="1">
    <location>
        <begin position="277"/>
        <end position="302"/>
    </location>
</feature>
<feature type="region of interest" description="Disordered" evidence="1">
    <location>
        <begin position="421"/>
        <end position="469"/>
    </location>
</feature>
<evidence type="ECO:0000313" key="3">
    <source>
        <dbReference type="Proteomes" id="UP001287356"/>
    </source>
</evidence>
<evidence type="ECO:0000256" key="1">
    <source>
        <dbReference type="SAM" id="MobiDB-lite"/>
    </source>
</evidence>
<reference evidence="2" key="1">
    <citation type="journal article" date="2023" name="Mol. Phylogenet. Evol.">
        <title>Genome-scale phylogeny and comparative genomics of the fungal order Sordariales.</title>
        <authorList>
            <person name="Hensen N."/>
            <person name="Bonometti L."/>
            <person name="Westerberg I."/>
            <person name="Brannstrom I.O."/>
            <person name="Guillou S."/>
            <person name="Cros-Aarteil S."/>
            <person name="Calhoun S."/>
            <person name="Haridas S."/>
            <person name="Kuo A."/>
            <person name="Mondo S."/>
            <person name="Pangilinan J."/>
            <person name="Riley R."/>
            <person name="LaButti K."/>
            <person name="Andreopoulos B."/>
            <person name="Lipzen A."/>
            <person name="Chen C."/>
            <person name="Yan M."/>
            <person name="Daum C."/>
            <person name="Ng V."/>
            <person name="Clum A."/>
            <person name="Steindorff A."/>
            <person name="Ohm R.A."/>
            <person name="Martin F."/>
            <person name="Silar P."/>
            <person name="Natvig D.O."/>
            <person name="Lalanne C."/>
            <person name="Gautier V."/>
            <person name="Ament-Velasquez S.L."/>
            <person name="Kruys A."/>
            <person name="Hutchinson M.I."/>
            <person name="Powell A.J."/>
            <person name="Barry K."/>
            <person name="Miller A.N."/>
            <person name="Grigoriev I.V."/>
            <person name="Debuchy R."/>
            <person name="Gladieux P."/>
            <person name="Hiltunen Thoren M."/>
            <person name="Johannesson H."/>
        </authorList>
    </citation>
    <scope>NUCLEOTIDE SEQUENCE</scope>
    <source>
        <strain evidence="2">CBS 958.72</strain>
    </source>
</reference>
<gene>
    <name evidence="2" type="ORF">B0T24DRAFT_719996</name>
</gene>
<evidence type="ECO:0008006" key="4">
    <source>
        <dbReference type="Google" id="ProtNLM"/>
    </source>
</evidence>
<evidence type="ECO:0000313" key="2">
    <source>
        <dbReference type="EMBL" id="KAK3373277.1"/>
    </source>
</evidence>
<feature type="compositionally biased region" description="Basic residues" evidence="1">
    <location>
        <begin position="1"/>
        <end position="10"/>
    </location>
</feature>
<comment type="caution">
    <text evidence="2">The sequence shown here is derived from an EMBL/GenBank/DDBJ whole genome shotgun (WGS) entry which is preliminary data.</text>
</comment>
<dbReference type="EMBL" id="JAULSN010000004">
    <property type="protein sequence ID" value="KAK3373277.1"/>
    <property type="molecule type" value="Genomic_DNA"/>
</dbReference>
<accession>A0AAE0KBX5</accession>
<feature type="compositionally biased region" description="Low complexity" evidence="1">
    <location>
        <begin position="118"/>
        <end position="133"/>
    </location>
</feature>
<feature type="compositionally biased region" description="Basic and acidic residues" evidence="1">
    <location>
        <begin position="421"/>
        <end position="435"/>
    </location>
</feature>
<name>A0AAE0KBX5_9PEZI</name>
<feature type="compositionally biased region" description="Basic and acidic residues" evidence="1">
    <location>
        <begin position="14"/>
        <end position="28"/>
    </location>
</feature>